<feature type="compositionally biased region" description="Basic and acidic residues" evidence="5">
    <location>
        <begin position="95"/>
        <end position="112"/>
    </location>
</feature>
<comment type="similarity">
    <text evidence="2">Belongs to the CDI family. ICK/KRP subfamily.</text>
</comment>
<reference evidence="7 8" key="1">
    <citation type="submission" date="2018-02" db="EMBL/GenBank/DDBJ databases">
        <title>Draft genome of wild Prunus yedoensis var. nudiflora.</title>
        <authorList>
            <person name="Baek S."/>
            <person name="Kim J.-H."/>
            <person name="Choi K."/>
            <person name="Kim G.-B."/>
            <person name="Cho A."/>
            <person name="Jang H."/>
            <person name="Shin C.-H."/>
            <person name="Yu H.-J."/>
            <person name="Mun J.-H."/>
        </authorList>
    </citation>
    <scope>NUCLEOTIDE SEQUENCE [LARGE SCALE GENOMIC DNA]</scope>
    <source>
        <strain evidence="8">cv. Jeju island</strain>
        <tissue evidence="7">Leaf</tissue>
    </source>
</reference>
<sequence>MGKYMKKSKISGDVAVMEVSVSPQSSLGVRTRAKTLALQKLQQQQKQENQNQSPSVEPDPDTSSLFYLQLRSRRLEKPPLRNDVAKMQSQSEAEPLEKPRGCCGESRRRAMDSRPNSRLSVGSSLDSGWVESVERKEEEGEGCFGNFGNEAEYGSDVGVEASFGENNLEFEARDRSTRESTPCSFIRESNAIGTPGSTTRRTSSVATHRRVGNDMQRNIPTTLEMEEFFAQHEQEQQRIFLEKYNFDITSDLPLPGRYEWEQVIP</sequence>
<dbReference type="Gene3D" id="4.10.365.10">
    <property type="entry name" value="p27"/>
    <property type="match status" value="1"/>
</dbReference>
<evidence type="ECO:0000256" key="5">
    <source>
        <dbReference type="SAM" id="MobiDB-lite"/>
    </source>
</evidence>
<evidence type="ECO:0000313" key="8">
    <source>
        <dbReference type="Proteomes" id="UP000250321"/>
    </source>
</evidence>
<name>A0A315A1T2_PRUYE</name>
<dbReference type="InterPro" id="IPR003175">
    <property type="entry name" value="CDI_dom"/>
</dbReference>
<evidence type="ECO:0000256" key="3">
    <source>
        <dbReference type="ARBA" id="ARBA00023013"/>
    </source>
</evidence>
<dbReference type="GO" id="GO:0004861">
    <property type="term" value="F:cyclin-dependent protein serine/threonine kinase inhibitor activity"/>
    <property type="evidence" value="ECO:0007669"/>
    <property type="project" value="InterPro"/>
</dbReference>
<accession>A0A315A1T2</accession>
<feature type="domain" description="Cyclin-dependent kinase inhibitor" evidence="6">
    <location>
        <begin position="217"/>
        <end position="263"/>
    </location>
</feature>
<proteinExistence type="inferred from homology"/>
<feature type="compositionally biased region" description="Polar residues" evidence="5">
    <location>
        <begin position="114"/>
        <end position="124"/>
    </location>
</feature>
<dbReference type="Proteomes" id="UP000250321">
    <property type="component" value="Unassembled WGS sequence"/>
</dbReference>
<dbReference type="GO" id="GO:0005654">
    <property type="term" value="C:nucleoplasm"/>
    <property type="evidence" value="ECO:0007669"/>
    <property type="project" value="UniProtKB-SubCell"/>
</dbReference>
<feature type="compositionally biased region" description="Low complexity" evidence="5">
    <location>
        <begin position="38"/>
        <end position="52"/>
    </location>
</feature>
<dbReference type="GO" id="GO:0051726">
    <property type="term" value="P:regulation of cell cycle"/>
    <property type="evidence" value="ECO:0007669"/>
    <property type="project" value="InterPro"/>
</dbReference>
<dbReference type="EMBL" id="PJQY01000768">
    <property type="protein sequence ID" value="PQQ08046.1"/>
    <property type="molecule type" value="Genomic_DNA"/>
</dbReference>
<dbReference type="OrthoDB" id="6373236at2759"/>
<evidence type="ECO:0000313" key="7">
    <source>
        <dbReference type="EMBL" id="PQQ08046.1"/>
    </source>
</evidence>
<keyword evidence="4" id="KW-0131">Cell cycle</keyword>
<comment type="caution">
    <text evidence="7">The sequence shown here is derived from an EMBL/GenBank/DDBJ whole genome shotgun (WGS) entry which is preliminary data.</text>
</comment>
<comment type="subcellular location">
    <subcellularLocation>
        <location evidence="1">Nucleus</location>
        <location evidence="1">Nucleoplasm</location>
    </subcellularLocation>
</comment>
<evidence type="ECO:0000259" key="6">
    <source>
        <dbReference type="Pfam" id="PF02234"/>
    </source>
</evidence>
<evidence type="ECO:0000256" key="2">
    <source>
        <dbReference type="ARBA" id="ARBA00010274"/>
    </source>
</evidence>
<dbReference type="InterPro" id="IPR044898">
    <property type="entry name" value="CDI_dom_sf"/>
</dbReference>
<feature type="compositionally biased region" description="Basic and acidic residues" evidence="5">
    <location>
        <begin position="73"/>
        <end position="84"/>
    </location>
</feature>
<dbReference type="Pfam" id="PF02234">
    <property type="entry name" value="CDI"/>
    <property type="match status" value="1"/>
</dbReference>
<organism evidence="7 8">
    <name type="scientific">Prunus yedoensis var. nudiflora</name>
    <dbReference type="NCBI Taxonomy" id="2094558"/>
    <lineage>
        <taxon>Eukaryota</taxon>
        <taxon>Viridiplantae</taxon>
        <taxon>Streptophyta</taxon>
        <taxon>Embryophyta</taxon>
        <taxon>Tracheophyta</taxon>
        <taxon>Spermatophyta</taxon>
        <taxon>Magnoliopsida</taxon>
        <taxon>eudicotyledons</taxon>
        <taxon>Gunneridae</taxon>
        <taxon>Pentapetalae</taxon>
        <taxon>rosids</taxon>
        <taxon>fabids</taxon>
        <taxon>Rosales</taxon>
        <taxon>Rosaceae</taxon>
        <taxon>Amygdaloideae</taxon>
        <taxon>Amygdaleae</taxon>
        <taxon>Prunus</taxon>
    </lineage>
</organism>
<protein>
    <submittedName>
        <fullName evidence="7">Cyclin-dependent kinase inhibitor 3 isoform X1</fullName>
    </submittedName>
</protein>
<keyword evidence="8" id="KW-1185">Reference proteome</keyword>
<gene>
    <name evidence="7" type="ORF">Pyn_01355</name>
</gene>
<dbReference type="InterPro" id="IPR044275">
    <property type="entry name" value="KRP"/>
</dbReference>
<dbReference type="AlphaFoldDB" id="A0A315A1T2"/>
<feature type="region of interest" description="Disordered" evidence="5">
    <location>
        <begin position="38"/>
        <end position="124"/>
    </location>
</feature>
<keyword evidence="3" id="KW-0649">Protein kinase inhibitor</keyword>
<evidence type="ECO:0000256" key="4">
    <source>
        <dbReference type="ARBA" id="ARBA00023306"/>
    </source>
</evidence>
<dbReference type="STRING" id="2094558.A0A315A1T2"/>
<dbReference type="PIRSF" id="PIRSF017811">
    <property type="entry name" value="CDK_inhib_pln"/>
    <property type="match status" value="1"/>
</dbReference>
<evidence type="ECO:0000256" key="1">
    <source>
        <dbReference type="ARBA" id="ARBA00004642"/>
    </source>
</evidence>
<dbReference type="PANTHER" id="PTHR46776">
    <property type="entry name" value="CYCLIN-DEPENDENT KINASE INHIBITOR 4-RELATED"/>
    <property type="match status" value="1"/>
</dbReference>